<keyword evidence="4 25" id="KW-0812">Transmembrane</keyword>
<evidence type="ECO:0000256" key="7">
    <source>
        <dbReference type="ARBA" id="ARBA00023228"/>
    </source>
</evidence>
<comment type="catalytic activity">
    <reaction evidence="12">
        <text>L-lysyl-L-alpha-amino acid(out) = L-lysyl-L-alpha-amino acid(in)</text>
        <dbReference type="Rhea" id="RHEA:79387"/>
        <dbReference type="ChEBI" id="CHEBI:229965"/>
    </reaction>
</comment>
<dbReference type="SUPFAM" id="SSF103473">
    <property type="entry name" value="MFS general substrate transporter"/>
    <property type="match status" value="1"/>
</dbReference>
<dbReference type="Proteomes" id="UP000254968">
    <property type="component" value="Unassembled WGS sequence"/>
</dbReference>
<comment type="catalytic activity">
    <reaction evidence="18">
        <text>L-histidyl-L-alpha-amino acid(out) = L-histidyl-L-alpha-amino acid(in)</text>
        <dbReference type="Rhea" id="RHEA:79379"/>
        <dbReference type="ChEBI" id="CHEBI:229964"/>
    </reaction>
</comment>
<dbReference type="GO" id="GO:0022857">
    <property type="term" value="F:transmembrane transporter activity"/>
    <property type="evidence" value="ECO:0007669"/>
    <property type="project" value="InterPro"/>
</dbReference>
<comment type="catalytic activity">
    <reaction evidence="10">
        <text>L-alpha-aminoacyl-L-arginine(out) = L-alpha-aminoacyl-L-arginine(in)</text>
        <dbReference type="Rhea" id="RHEA:79367"/>
        <dbReference type="ChEBI" id="CHEBI:229968"/>
    </reaction>
</comment>
<evidence type="ECO:0000256" key="19">
    <source>
        <dbReference type="ARBA" id="ARBA00044919"/>
    </source>
</evidence>
<feature type="transmembrane region" description="Helical" evidence="25">
    <location>
        <begin position="263"/>
        <end position="284"/>
    </location>
</feature>
<evidence type="ECO:0000256" key="15">
    <source>
        <dbReference type="ARBA" id="ARBA00044899"/>
    </source>
</evidence>
<evidence type="ECO:0000256" key="14">
    <source>
        <dbReference type="ARBA" id="ARBA00044898"/>
    </source>
</evidence>
<feature type="transmembrane region" description="Helical" evidence="25">
    <location>
        <begin position="178"/>
        <end position="197"/>
    </location>
</feature>
<evidence type="ECO:0000256" key="5">
    <source>
        <dbReference type="ARBA" id="ARBA00022989"/>
    </source>
</evidence>
<keyword evidence="28" id="KW-1185">Reference proteome</keyword>
<feature type="transmembrane region" description="Helical" evidence="25">
    <location>
        <begin position="355"/>
        <end position="376"/>
    </location>
</feature>
<comment type="subcellular location">
    <subcellularLocation>
        <location evidence="1">Lysosome membrane</location>
        <topology evidence="1">Multi-pass membrane protein</topology>
    </subcellularLocation>
</comment>
<dbReference type="RefSeq" id="WP_165482056.1">
    <property type="nucleotide sequence ID" value="NZ_CAAAHO010000005.1"/>
</dbReference>
<dbReference type="PANTHER" id="PTHR23512:SF3">
    <property type="entry name" value="MAJOR FACILITATOR SUPERFAMILY DOMAIN-CONTAINING PROTEIN 1"/>
    <property type="match status" value="1"/>
</dbReference>
<evidence type="ECO:0000256" key="12">
    <source>
        <dbReference type="ARBA" id="ARBA00044891"/>
    </source>
</evidence>
<feature type="transmembrane region" description="Helical" evidence="25">
    <location>
        <begin position="12"/>
        <end position="33"/>
    </location>
</feature>
<comment type="catalytic activity">
    <reaction evidence="13">
        <text>L-alpha-aminoacyl-L-lysine(out) = L-alpha-aminoacyl-L-lysine(in)</text>
        <dbReference type="Rhea" id="RHEA:79383"/>
        <dbReference type="ChEBI" id="CHEBI:229966"/>
    </reaction>
</comment>
<dbReference type="PANTHER" id="PTHR23512">
    <property type="entry name" value="MAJOR FACILITATOR SUPERFAMILY DOMAIN-CONTAINING PROTEIN 1"/>
    <property type="match status" value="1"/>
</dbReference>
<evidence type="ECO:0000256" key="8">
    <source>
        <dbReference type="ARBA" id="ARBA00044876"/>
    </source>
</evidence>
<evidence type="ECO:0000259" key="26">
    <source>
        <dbReference type="PROSITE" id="PS50850"/>
    </source>
</evidence>
<comment type="catalytic activity">
    <reaction evidence="17">
        <text>L-arginyl-glycine(out) = L-arginyl-glycine(in)</text>
        <dbReference type="Rhea" id="RHEA:79391"/>
        <dbReference type="ChEBI" id="CHEBI:229955"/>
    </reaction>
</comment>
<dbReference type="AlphaFoldDB" id="A0A378I596"/>
<keyword evidence="6 25" id="KW-0472">Membrane</keyword>
<feature type="transmembrane region" description="Helical" evidence="25">
    <location>
        <begin position="118"/>
        <end position="139"/>
    </location>
</feature>
<comment type="function">
    <text evidence="23">Lysosomal dipeptide uniporter that selectively exports lysine, arginine or histidine-containing dipeptides with a net positive charge from the lysosome lumen into the cytosol. Could play a role in a specific type of protein O-glycosylation indirectly regulating macrophages migration and tissue invasion. Also essential for liver homeostasis.</text>
</comment>
<feature type="transmembrane region" description="Helical" evidence="25">
    <location>
        <begin position="323"/>
        <end position="343"/>
    </location>
</feature>
<dbReference type="Gene3D" id="1.20.1250.20">
    <property type="entry name" value="MFS general substrate transporter like domains"/>
    <property type="match status" value="2"/>
</dbReference>
<feature type="transmembrane region" description="Helical" evidence="25">
    <location>
        <begin position="88"/>
        <end position="112"/>
    </location>
</feature>
<dbReference type="InterPro" id="IPR020846">
    <property type="entry name" value="MFS_dom"/>
</dbReference>
<comment type="catalytic activity">
    <reaction evidence="16">
        <text>L-lysyl-L-lysine(out) = L-lysyl-L-lysine(in)</text>
        <dbReference type="Rhea" id="RHEA:79403"/>
        <dbReference type="ChEBI" id="CHEBI:229956"/>
    </reaction>
</comment>
<comment type="catalytic activity">
    <reaction evidence="9">
        <text>L-histidyl-glycine(out) = L-histidyl-glycine(in)</text>
        <dbReference type="Rhea" id="RHEA:79395"/>
        <dbReference type="ChEBI" id="CHEBI:229957"/>
    </reaction>
</comment>
<evidence type="ECO:0000256" key="21">
    <source>
        <dbReference type="ARBA" id="ARBA00044985"/>
    </source>
</evidence>
<dbReference type="InterPro" id="IPR052187">
    <property type="entry name" value="MFSD1"/>
</dbReference>
<evidence type="ECO:0000256" key="1">
    <source>
        <dbReference type="ARBA" id="ARBA00004155"/>
    </source>
</evidence>
<organism evidence="27 28">
    <name type="scientific">Legionella beliardensis</name>
    <dbReference type="NCBI Taxonomy" id="91822"/>
    <lineage>
        <taxon>Bacteria</taxon>
        <taxon>Pseudomonadati</taxon>
        <taxon>Pseudomonadota</taxon>
        <taxon>Gammaproteobacteria</taxon>
        <taxon>Legionellales</taxon>
        <taxon>Legionellaceae</taxon>
        <taxon>Legionella</taxon>
    </lineage>
</organism>
<comment type="catalytic activity">
    <reaction evidence="20">
        <text>L-lysyl-glycine(out) = L-lysyl-glycine(in)</text>
        <dbReference type="Rhea" id="RHEA:79407"/>
        <dbReference type="ChEBI" id="CHEBI:191202"/>
    </reaction>
</comment>
<keyword evidence="3" id="KW-0813">Transport</keyword>
<sequence>MSNSVTIDARAVLPRGGIMAWLVCLSAGLFFFYEFFQLNIFDVINQPLRHDFQLDAAQISWMSSTYLWADILFLLPAGIILDRFAARTTILAAMFLCVIGTFGFAITHSFFWACFFHFLSGIGNAFCFLSCVVLVSNWFPPRRQAFVIGLLVTMAFLGGMMAHTPFAHLNDLYGWRSALLIDGVIGALLLGWIAIIIQDRPDESLAKQITSHKNVFTSFLLAIKNRQNWLAGFYTSFLNLPIMVLCALWGASYLEVVHKVPELAASNIVSLIFIGSIIGCPLVGWLSDHQGKRKPLMIIGAVATLLTVIPFFMDIALSQLQLSILFFALGFFTSTQVISYPLIAESNTKDNTGASTGFASVLIMGGAGIGQVLFGILMQHHAGLMNSHYTVADFQYAMWMFPLTAIAALIAVLLTRETNCKGTNY</sequence>
<feature type="transmembrane region" description="Helical" evidence="25">
    <location>
        <begin position="396"/>
        <end position="415"/>
    </location>
</feature>
<dbReference type="InterPro" id="IPR036259">
    <property type="entry name" value="MFS_trans_sf"/>
</dbReference>
<comment type="subunit">
    <text evidence="24">Homodimer. Interacts with lysosomal protein GLMP (via lumenal domain); the interaction starts while both proteins are still in the endoplasmic reticulum and is required for stabilization of MFSD1 in lysosomes but has no direct effect on its targeting to lysosomes or transporter activity.</text>
</comment>
<evidence type="ECO:0000313" key="27">
    <source>
        <dbReference type="EMBL" id="STX29920.1"/>
    </source>
</evidence>
<keyword evidence="5 25" id="KW-1133">Transmembrane helix</keyword>
<reference evidence="27 28" key="1">
    <citation type="submission" date="2018-06" db="EMBL/GenBank/DDBJ databases">
        <authorList>
            <consortium name="Pathogen Informatics"/>
            <person name="Doyle S."/>
        </authorList>
    </citation>
    <scope>NUCLEOTIDE SEQUENCE [LARGE SCALE GENOMIC DNA]</scope>
    <source>
        <strain evidence="27 28">NCTC13315</strain>
    </source>
</reference>
<gene>
    <name evidence="27" type="primary">uhpC_2</name>
    <name evidence="27" type="ORF">NCTC13315_02480</name>
</gene>
<feature type="transmembrane region" description="Helical" evidence="25">
    <location>
        <begin position="229"/>
        <end position="251"/>
    </location>
</feature>
<evidence type="ECO:0000313" key="28">
    <source>
        <dbReference type="Proteomes" id="UP000254968"/>
    </source>
</evidence>
<proteinExistence type="inferred from homology"/>
<keyword evidence="7" id="KW-0458">Lysosome</keyword>
<feature type="transmembrane region" description="Helical" evidence="25">
    <location>
        <begin position="146"/>
        <end position="166"/>
    </location>
</feature>
<comment type="catalytic activity">
    <reaction evidence="11">
        <text>L-alpha-aminoacyl-L-histidine(out) = L-alpha-aminoacyl-L-histidine(in)</text>
        <dbReference type="Rhea" id="RHEA:79375"/>
        <dbReference type="ChEBI" id="CHEBI:229967"/>
    </reaction>
</comment>
<evidence type="ECO:0000256" key="16">
    <source>
        <dbReference type="ARBA" id="ARBA00044900"/>
    </source>
</evidence>
<dbReference type="EMBL" id="UGNV01000001">
    <property type="protein sequence ID" value="STX29920.1"/>
    <property type="molecule type" value="Genomic_DNA"/>
</dbReference>
<accession>A0A378I596</accession>
<evidence type="ECO:0000256" key="10">
    <source>
        <dbReference type="ARBA" id="ARBA00044881"/>
    </source>
</evidence>
<comment type="catalytic activity">
    <reaction evidence="14">
        <text>L-aspartyl-L-lysine(out) = L-aspartyl-L-lysine(in)</text>
        <dbReference type="Rhea" id="RHEA:79411"/>
        <dbReference type="ChEBI" id="CHEBI:229953"/>
    </reaction>
</comment>
<evidence type="ECO:0000256" key="23">
    <source>
        <dbReference type="ARBA" id="ARBA00045709"/>
    </source>
</evidence>
<feature type="domain" description="Major facilitator superfamily (MFS) profile" evidence="26">
    <location>
        <begin position="23"/>
        <end position="419"/>
    </location>
</feature>
<dbReference type="GO" id="GO:0005765">
    <property type="term" value="C:lysosomal membrane"/>
    <property type="evidence" value="ECO:0007669"/>
    <property type="project" value="UniProtKB-SubCell"/>
</dbReference>
<name>A0A378I596_9GAMM</name>
<evidence type="ECO:0000256" key="13">
    <source>
        <dbReference type="ARBA" id="ARBA00044893"/>
    </source>
</evidence>
<comment type="catalytic activity">
    <reaction evidence="15">
        <text>L-arginyl-L-alpha-amino acid(out) = L-arginyl-L-alpha-amino acid(in)</text>
        <dbReference type="Rhea" id="RHEA:79371"/>
        <dbReference type="ChEBI" id="CHEBI:84315"/>
    </reaction>
</comment>
<evidence type="ECO:0000256" key="9">
    <source>
        <dbReference type="ARBA" id="ARBA00044878"/>
    </source>
</evidence>
<evidence type="ECO:0000256" key="2">
    <source>
        <dbReference type="ARBA" id="ARBA00008335"/>
    </source>
</evidence>
<evidence type="ECO:0000256" key="25">
    <source>
        <dbReference type="SAM" id="Phobius"/>
    </source>
</evidence>
<evidence type="ECO:0000256" key="22">
    <source>
        <dbReference type="ARBA" id="ARBA00045018"/>
    </source>
</evidence>
<dbReference type="Pfam" id="PF07690">
    <property type="entry name" value="MFS_1"/>
    <property type="match status" value="2"/>
</dbReference>
<evidence type="ECO:0000256" key="11">
    <source>
        <dbReference type="ARBA" id="ARBA00044884"/>
    </source>
</evidence>
<evidence type="ECO:0000256" key="6">
    <source>
        <dbReference type="ARBA" id="ARBA00023136"/>
    </source>
</evidence>
<comment type="catalytic activity">
    <reaction evidence="8">
        <text>L-lysyl-L-alanine(out) = L-lysyl-L-alanine(in)</text>
        <dbReference type="Rhea" id="RHEA:79399"/>
        <dbReference type="ChEBI" id="CHEBI:229954"/>
    </reaction>
</comment>
<evidence type="ECO:0000256" key="20">
    <source>
        <dbReference type="ARBA" id="ARBA00044924"/>
    </source>
</evidence>
<evidence type="ECO:0000256" key="18">
    <source>
        <dbReference type="ARBA" id="ARBA00044912"/>
    </source>
</evidence>
<feature type="transmembrane region" description="Helical" evidence="25">
    <location>
        <begin position="296"/>
        <end position="317"/>
    </location>
</feature>
<dbReference type="InterPro" id="IPR011701">
    <property type="entry name" value="MFS"/>
</dbReference>
<protein>
    <recommendedName>
        <fullName evidence="21">Lysosomal dipeptide transporter MFSD1</fullName>
    </recommendedName>
    <alternativeName>
        <fullName evidence="22">Major facilitator superfamily domain-containing protein 1</fullName>
    </alternativeName>
</protein>
<comment type="similarity">
    <text evidence="2">Belongs to the major facilitator superfamily.</text>
</comment>
<dbReference type="PROSITE" id="PS50850">
    <property type="entry name" value="MFS"/>
    <property type="match status" value="1"/>
</dbReference>
<evidence type="ECO:0000256" key="17">
    <source>
        <dbReference type="ARBA" id="ARBA00044903"/>
    </source>
</evidence>
<evidence type="ECO:0000256" key="4">
    <source>
        <dbReference type="ARBA" id="ARBA00022692"/>
    </source>
</evidence>
<comment type="catalytic activity">
    <reaction evidence="19">
        <text>L-alanyl-L-lysine(out) = L-alanyl-L-lysine(in)</text>
        <dbReference type="Rhea" id="RHEA:79415"/>
        <dbReference type="ChEBI" id="CHEBI:192470"/>
    </reaction>
</comment>
<evidence type="ECO:0000256" key="3">
    <source>
        <dbReference type="ARBA" id="ARBA00022448"/>
    </source>
</evidence>
<feature type="transmembrane region" description="Helical" evidence="25">
    <location>
        <begin position="59"/>
        <end position="81"/>
    </location>
</feature>
<evidence type="ECO:0000256" key="24">
    <source>
        <dbReference type="ARBA" id="ARBA00046376"/>
    </source>
</evidence>